<sequence>MSEAADTSRPPSLNPSKATLYVSMLPYAYTNNDVAQLFSGFGRIARVTVLRDKETRASRGVAFVQFSHVEDCERACQAMNDFVVESMRLSCSICKDNGRSQEFIKKRKYSTKRFCFECRSVGHYSYDCPRNVLGAREKPIPKSKRMKKKTKFEVGEAQDFFQGDDSELGDVGVAALAYPSNPKSGQVTTDSSTRRQLKKDAYFSDEDAYDE</sequence>
<dbReference type="AlphaFoldDB" id="A0A6G0WHB4"/>
<dbReference type="InterPro" id="IPR001878">
    <property type="entry name" value="Znf_CCHC"/>
</dbReference>
<dbReference type="InterPro" id="IPR044598">
    <property type="entry name" value="ZCRB1"/>
</dbReference>
<feature type="domain" description="CCHC-type" evidence="5">
    <location>
        <begin position="115"/>
        <end position="130"/>
    </location>
</feature>
<evidence type="ECO:0000313" key="7">
    <source>
        <dbReference type="Proteomes" id="UP000481153"/>
    </source>
</evidence>
<dbReference type="InterPro" id="IPR012677">
    <property type="entry name" value="Nucleotide-bd_a/b_plait_sf"/>
</dbReference>
<dbReference type="SUPFAM" id="SSF57756">
    <property type="entry name" value="Retrovirus zinc finger-like domains"/>
    <property type="match status" value="1"/>
</dbReference>
<dbReference type="GO" id="GO:0005689">
    <property type="term" value="C:U12-type spliceosomal complex"/>
    <property type="evidence" value="ECO:0007669"/>
    <property type="project" value="InterPro"/>
</dbReference>
<evidence type="ECO:0000313" key="6">
    <source>
        <dbReference type="EMBL" id="KAF0726550.1"/>
    </source>
</evidence>
<feature type="domain" description="RRM" evidence="4">
    <location>
        <begin position="18"/>
        <end position="96"/>
    </location>
</feature>
<dbReference type="InterPro" id="IPR000504">
    <property type="entry name" value="RRM_dom"/>
</dbReference>
<dbReference type="InterPro" id="IPR036875">
    <property type="entry name" value="Znf_CCHC_sf"/>
</dbReference>
<dbReference type="PANTHER" id="PTHR46259:SF1">
    <property type="entry name" value="ZINC FINGER CCHC-TYPE AND RNA-BINDING MOTIF-CONTAINING PROTEIN 1"/>
    <property type="match status" value="1"/>
</dbReference>
<dbReference type="Pfam" id="PF00076">
    <property type="entry name" value="RRM_1"/>
    <property type="match status" value="1"/>
</dbReference>
<evidence type="ECO:0000259" key="4">
    <source>
        <dbReference type="PROSITE" id="PS50102"/>
    </source>
</evidence>
<feature type="compositionally biased region" description="Polar residues" evidence="3">
    <location>
        <begin position="181"/>
        <end position="191"/>
    </location>
</feature>
<dbReference type="SMART" id="SM00360">
    <property type="entry name" value="RRM"/>
    <property type="match status" value="1"/>
</dbReference>
<evidence type="ECO:0000256" key="1">
    <source>
        <dbReference type="PROSITE-ProRule" id="PRU00047"/>
    </source>
</evidence>
<comment type="caution">
    <text evidence="6">The sequence shown here is derived from an EMBL/GenBank/DDBJ whole genome shotgun (WGS) entry which is preliminary data.</text>
</comment>
<dbReference type="EMBL" id="VJMJ01000213">
    <property type="protein sequence ID" value="KAF0726550.1"/>
    <property type="molecule type" value="Genomic_DNA"/>
</dbReference>
<accession>A0A6G0WHB4</accession>
<dbReference type="GO" id="GO:0003723">
    <property type="term" value="F:RNA binding"/>
    <property type="evidence" value="ECO:0007669"/>
    <property type="project" value="UniProtKB-UniRule"/>
</dbReference>
<name>A0A6G0WHB4_9STRA</name>
<evidence type="ECO:0000256" key="2">
    <source>
        <dbReference type="PROSITE-ProRule" id="PRU00176"/>
    </source>
</evidence>
<dbReference type="GO" id="GO:0000398">
    <property type="term" value="P:mRNA splicing, via spliceosome"/>
    <property type="evidence" value="ECO:0007669"/>
    <property type="project" value="InterPro"/>
</dbReference>
<dbReference type="InterPro" id="IPR035979">
    <property type="entry name" value="RBD_domain_sf"/>
</dbReference>
<keyword evidence="1" id="KW-0862">Zinc</keyword>
<keyword evidence="7" id="KW-1185">Reference proteome</keyword>
<keyword evidence="2" id="KW-0694">RNA-binding</keyword>
<dbReference type="VEuPathDB" id="FungiDB:AeMF1_020926"/>
<dbReference type="Gene3D" id="4.10.60.10">
    <property type="entry name" value="Zinc finger, CCHC-type"/>
    <property type="match status" value="1"/>
</dbReference>
<protein>
    <submittedName>
        <fullName evidence="6">Uncharacterized protein</fullName>
    </submittedName>
</protein>
<dbReference type="PROSITE" id="PS50158">
    <property type="entry name" value="ZF_CCHC"/>
    <property type="match status" value="1"/>
</dbReference>
<dbReference type="SUPFAM" id="SSF54928">
    <property type="entry name" value="RNA-binding domain, RBD"/>
    <property type="match status" value="1"/>
</dbReference>
<reference evidence="6 7" key="1">
    <citation type="submission" date="2019-07" db="EMBL/GenBank/DDBJ databases">
        <title>Genomics analysis of Aphanomyces spp. identifies a new class of oomycete effector associated with host adaptation.</title>
        <authorList>
            <person name="Gaulin E."/>
        </authorList>
    </citation>
    <scope>NUCLEOTIDE SEQUENCE [LARGE SCALE GENOMIC DNA]</scope>
    <source>
        <strain evidence="6 7">ATCC 201684</strain>
    </source>
</reference>
<feature type="region of interest" description="Disordered" evidence="3">
    <location>
        <begin position="177"/>
        <end position="196"/>
    </location>
</feature>
<dbReference type="PANTHER" id="PTHR46259">
    <property type="entry name" value="ZINC FINGER CCHC-TYPE AND RNA-BINDING MOTIF-CONTAINING PROTEIN 1"/>
    <property type="match status" value="1"/>
</dbReference>
<dbReference type="Gene3D" id="3.30.70.330">
    <property type="match status" value="1"/>
</dbReference>
<gene>
    <name evidence="6" type="ORF">Ae201684_015175</name>
</gene>
<proteinExistence type="predicted"/>
<dbReference type="Proteomes" id="UP000481153">
    <property type="component" value="Unassembled WGS sequence"/>
</dbReference>
<keyword evidence="1" id="KW-0863">Zinc-finger</keyword>
<organism evidence="6 7">
    <name type="scientific">Aphanomyces euteiches</name>
    <dbReference type="NCBI Taxonomy" id="100861"/>
    <lineage>
        <taxon>Eukaryota</taxon>
        <taxon>Sar</taxon>
        <taxon>Stramenopiles</taxon>
        <taxon>Oomycota</taxon>
        <taxon>Saprolegniomycetes</taxon>
        <taxon>Saprolegniales</taxon>
        <taxon>Verrucalvaceae</taxon>
        <taxon>Aphanomyces</taxon>
    </lineage>
</organism>
<dbReference type="PROSITE" id="PS50102">
    <property type="entry name" value="RRM"/>
    <property type="match status" value="1"/>
</dbReference>
<keyword evidence="1" id="KW-0479">Metal-binding</keyword>
<evidence type="ECO:0000259" key="5">
    <source>
        <dbReference type="PROSITE" id="PS50158"/>
    </source>
</evidence>
<evidence type="ECO:0000256" key="3">
    <source>
        <dbReference type="SAM" id="MobiDB-lite"/>
    </source>
</evidence>
<dbReference type="GO" id="GO:0008270">
    <property type="term" value="F:zinc ion binding"/>
    <property type="evidence" value="ECO:0007669"/>
    <property type="project" value="UniProtKB-KW"/>
</dbReference>